<keyword evidence="1" id="KW-0811">Translocation</keyword>
<evidence type="ECO:0000313" key="2">
    <source>
        <dbReference type="EMBL" id="KAH6600377.1"/>
    </source>
</evidence>
<keyword evidence="1" id="KW-0156">Chromatin regulator</keyword>
<keyword evidence="1" id="KW-0010">Activator</keyword>
<keyword evidence="1" id="KW-0653">Protein transport</keyword>
<organism evidence="2 3">
    <name type="scientific">Batrachochytrium salamandrivorans</name>
    <dbReference type="NCBI Taxonomy" id="1357716"/>
    <lineage>
        <taxon>Eukaryota</taxon>
        <taxon>Fungi</taxon>
        <taxon>Fungi incertae sedis</taxon>
        <taxon>Chytridiomycota</taxon>
        <taxon>Chytridiomycota incertae sedis</taxon>
        <taxon>Chytridiomycetes</taxon>
        <taxon>Rhizophydiales</taxon>
        <taxon>Rhizophydiales incertae sedis</taxon>
        <taxon>Batrachochytrium</taxon>
    </lineage>
</organism>
<protein>
    <recommendedName>
        <fullName evidence="1">Transcription and mRNA export factor SUS1</fullName>
    </recommendedName>
</protein>
<comment type="subcellular location">
    <subcellularLocation>
        <location evidence="1">Nucleus</location>
        <location evidence="1">Nucleoplasm</location>
    </subcellularLocation>
    <subcellularLocation>
        <location evidence="1">Cytoplasm</location>
        <location evidence="1">P-body</location>
    </subcellularLocation>
</comment>
<keyword evidence="1" id="KW-0805">Transcription regulation</keyword>
<name>A0ABQ8FLJ4_9FUNG</name>
<dbReference type="Pfam" id="PF10163">
    <property type="entry name" value="EnY2"/>
    <property type="match status" value="1"/>
</dbReference>
<accession>A0ABQ8FLJ4</accession>
<comment type="function">
    <text evidence="1">Involved in mRNA export coupled transcription activation by association with both the TREX-2 and the SAGA complexes. At the promoters, SAGA is required for recruitment of the basal transcription machinery. It influences RNA polymerase II transcriptional activity through different activities such as TBP interaction and promoter selectivity, interaction with transcription activators, and chromatin modification through histone acetylation and deubiquitination. Within the SAGA complex, participates to a subcomplex required for deubiquitination of H2B and for the maintenance of steady-state H3 methylation levels. The TREX-2 complex functions in docking export-competent ribonucleoprotein particles (mRNPs) to the nuclear entrance of the nuclear pore complex (nuclear basket). TREX-2 participates in mRNA export and accurate chromatin positioning in the nucleus by tethering genes to the nuclear periphery. May also be involved in cytoplasmic mRNA decay by interaction with components of P-bodies.</text>
</comment>
<keyword evidence="1" id="KW-0813">Transport</keyword>
<evidence type="ECO:0000256" key="1">
    <source>
        <dbReference type="HAMAP-Rule" id="MF_03046"/>
    </source>
</evidence>
<dbReference type="Proteomes" id="UP001648503">
    <property type="component" value="Unassembled WGS sequence"/>
</dbReference>
<keyword evidence="1" id="KW-0963">Cytoplasm</keyword>
<keyword evidence="1" id="KW-0509">mRNA transport</keyword>
<keyword evidence="1" id="KW-0804">Transcription</keyword>
<dbReference type="InterPro" id="IPR018783">
    <property type="entry name" value="TF_ENY2"/>
</dbReference>
<dbReference type="PANTHER" id="PTHR12514">
    <property type="entry name" value="ENHANCER OF YELLOW 2 TRANSCRIPTION FACTOR"/>
    <property type="match status" value="1"/>
</dbReference>
<comment type="similarity">
    <text evidence="1">Belongs to the ENY2 family.</text>
</comment>
<gene>
    <name evidence="1" type="primary">SUS1</name>
    <name evidence="2" type="ORF">BASA50_002388</name>
</gene>
<comment type="caution">
    <text evidence="2">The sequence shown here is derived from an EMBL/GenBank/DDBJ whole genome shotgun (WGS) entry which is preliminary data.</text>
</comment>
<dbReference type="InterPro" id="IPR038212">
    <property type="entry name" value="TF_EnY2_sf"/>
</dbReference>
<dbReference type="HAMAP" id="MF_03046">
    <property type="entry name" value="ENY2_Sus1"/>
    <property type="match status" value="1"/>
</dbReference>
<dbReference type="Gene3D" id="1.10.246.140">
    <property type="match status" value="1"/>
</dbReference>
<keyword evidence="3" id="KW-1185">Reference proteome</keyword>
<dbReference type="EMBL" id="JAFCIX010000040">
    <property type="protein sequence ID" value="KAH6600377.1"/>
    <property type="molecule type" value="Genomic_DNA"/>
</dbReference>
<keyword evidence="1" id="KW-0539">Nucleus</keyword>
<evidence type="ECO:0000313" key="3">
    <source>
        <dbReference type="Proteomes" id="UP001648503"/>
    </source>
</evidence>
<comment type="subunit">
    <text evidence="1">Component of the nuclear pore complex (NPC)-associated TREX-2 complex (transcription and export complex 2), composed of at least SUS1, SAC3, THP1, SEM1, and CDC31. TREX-2 contains 2 SUS1 chains. The TREX-2 complex interacts with the nucleoporin NUP1. Component of the 1.8 MDa SAGA transcription coactivator-HAT complex. SAGA is built of 5 distinct domains with specialized functions. Within the SAGA complex, SUS1, SGF11, SGF73 and UBP8 form an additional subcomplex of SAGA called the DUB module (deubiquitination module). Interacts directly with THP1, SAC3, SGF11, and with the RNA polymerase II.</text>
</comment>
<proteinExistence type="inferred from homology"/>
<reference evidence="2 3" key="1">
    <citation type="submission" date="2021-02" db="EMBL/GenBank/DDBJ databases">
        <title>Variation within the Batrachochytrium salamandrivorans European outbreak.</title>
        <authorList>
            <person name="Kelly M."/>
            <person name="Pasmans F."/>
            <person name="Shea T.P."/>
            <person name="Munoz J.F."/>
            <person name="Carranza S."/>
            <person name="Cuomo C.A."/>
            <person name="Martel A."/>
        </authorList>
    </citation>
    <scope>NUCLEOTIDE SEQUENCE [LARGE SCALE GENOMIC DNA]</scope>
    <source>
        <strain evidence="2 3">AMFP18/2</strain>
    </source>
</reference>
<sequence>MADLEKRQFRVVIDEKLVRTGEKDKLKEYLRLRLVESGWRDKLKTHCKDVVRSKGAENTSMDELLKEISPHARAMVPEQIKAELVARIRKFLNEVES</sequence>